<reference evidence="2 3" key="1">
    <citation type="submission" date="2016-10" db="EMBL/GenBank/DDBJ databases">
        <authorList>
            <person name="de Groot N.N."/>
        </authorList>
    </citation>
    <scope>NUCLEOTIDE SEQUENCE [LARGE SCALE GENOMIC DNA]</scope>
    <source>
        <strain evidence="2 3">DSM 43794</strain>
    </source>
</reference>
<dbReference type="AlphaFoldDB" id="A0A1H1F2F0"/>
<keyword evidence="3" id="KW-1185">Reference proteome</keyword>
<dbReference type="CDD" id="cd00090">
    <property type="entry name" value="HTH_ARSR"/>
    <property type="match status" value="1"/>
</dbReference>
<proteinExistence type="predicted"/>
<dbReference type="EMBL" id="FNKK01000002">
    <property type="protein sequence ID" value="SDQ95137.1"/>
    <property type="molecule type" value="Genomic_DNA"/>
</dbReference>
<dbReference type="InterPro" id="IPR011991">
    <property type="entry name" value="ArsR-like_HTH"/>
</dbReference>
<dbReference type="Proteomes" id="UP000217103">
    <property type="component" value="Unassembled WGS sequence"/>
</dbReference>
<sequence length="324" mass="36146">MWSELHIGPAPEVTVSLSAQVMVLAVLADAIAGRRRGLPERWRRAVQDGMPVSGWEAVRPIGVPSHSVTPDVVVPLSPIGDISVEFHVERLRDMAPDILREDLYRSFGGERIPQHWHDAINHPRRWLDGYAAAVDHVWSTMEPLWRRARAAFDREVERVGTAVVRGGLDVLLNTLSDRIVYSEGTLRISDIQPSAYDLGERDLVLVPTIAGRDAIITNLDNPSVVWVAYPLPGIESFWSRLEEGRRSDELAAMLGEVRANLLAALDRPLTMSRLAEQAGTVPSAITYHCERLAAAGLVVRERRGREVWVSRTRRGDDLLELFAN</sequence>
<feature type="domain" description="HTH arsR-type" evidence="1">
    <location>
        <begin position="249"/>
        <end position="323"/>
    </location>
</feature>
<dbReference type="Gene3D" id="1.10.10.10">
    <property type="entry name" value="Winged helix-like DNA-binding domain superfamily/Winged helix DNA-binding domain"/>
    <property type="match status" value="1"/>
</dbReference>
<accession>A0A1H1F2F0</accession>
<evidence type="ECO:0000313" key="2">
    <source>
        <dbReference type="EMBL" id="SDQ95137.1"/>
    </source>
</evidence>
<dbReference type="STRING" id="35622.SAMN04489764_2750"/>
<gene>
    <name evidence="2" type="ORF">SAMN04489764_2750</name>
</gene>
<dbReference type="InterPro" id="IPR001845">
    <property type="entry name" value="HTH_ArsR_DNA-bd_dom"/>
</dbReference>
<evidence type="ECO:0000313" key="3">
    <source>
        <dbReference type="Proteomes" id="UP000217103"/>
    </source>
</evidence>
<name>A0A1H1F2F0_9ACTN</name>
<evidence type="ECO:0000259" key="1">
    <source>
        <dbReference type="SMART" id="SM00418"/>
    </source>
</evidence>
<dbReference type="SUPFAM" id="SSF46785">
    <property type="entry name" value="Winged helix' DNA-binding domain"/>
    <property type="match status" value="1"/>
</dbReference>
<dbReference type="InterPro" id="IPR036388">
    <property type="entry name" value="WH-like_DNA-bd_sf"/>
</dbReference>
<dbReference type="GO" id="GO:0003700">
    <property type="term" value="F:DNA-binding transcription factor activity"/>
    <property type="evidence" value="ECO:0007669"/>
    <property type="project" value="InterPro"/>
</dbReference>
<dbReference type="SMART" id="SM00418">
    <property type="entry name" value="HTH_ARSR"/>
    <property type="match status" value="1"/>
</dbReference>
<dbReference type="InterPro" id="IPR036390">
    <property type="entry name" value="WH_DNA-bd_sf"/>
</dbReference>
<protein>
    <submittedName>
        <fullName evidence="2">Helix-turn-helix domain-containing protein</fullName>
    </submittedName>
</protein>
<organism evidence="2 3">
    <name type="scientific">Thermostaphylospora chromogena</name>
    <dbReference type="NCBI Taxonomy" id="35622"/>
    <lineage>
        <taxon>Bacteria</taxon>
        <taxon>Bacillati</taxon>
        <taxon>Actinomycetota</taxon>
        <taxon>Actinomycetes</taxon>
        <taxon>Streptosporangiales</taxon>
        <taxon>Thermomonosporaceae</taxon>
        <taxon>Thermostaphylospora</taxon>
    </lineage>
</organism>